<evidence type="ECO:0000313" key="3">
    <source>
        <dbReference type="Proteomes" id="UP000273145"/>
    </source>
</evidence>
<keyword evidence="3" id="KW-1185">Reference proteome</keyword>
<accession>A0A3Q8S5V6</accession>
<protein>
    <submittedName>
        <fullName evidence="2">SMI1/KNR4 family protein</fullName>
    </submittedName>
</protein>
<reference evidence="2 3" key="1">
    <citation type="submission" date="2018-11" db="EMBL/GenBank/DDBJ databases">
        <title>Genome sequencing of Paenibacillus lentus DSM25539(T).</title>
        <authorList>
            <person name="Kook J.-K."/>
            <person name="Park S.-N."/>
            <person name="Lim Y.K."/>
        </authorList>
    </citation>
    <scope>NUCLEOTIDE SEQUENCE [LARGE SCALE GENOMIC DNA]</scope>
    <source>
        <strain evidence="2 3">DSM 25539</strain>
    </source>
</reference>
<dbReference type="SMART" id="SM00860">
    <property type="entry name" value="SMI1_KNR4"/>
    <property type="match status" value="1"/>
</dbReference>
<dbReference type="KEGG" id="plen:EIM92_18595"/>
<evidence type="ECO:0000259" key="1">
    <source>
        <dbReference type="SMART" id="SM00860"/>
    </source>
</evidence>
<dbReference type="Pfam" id="PF09346">
    <property type="entry name" value="SMI1_KNR4"/>
    <property type="match status" value="1"/>
</dbReference>
<dbReference type="RefSeq" id="WP_125084094.1">
    <property type="nucleotide sequence ID" value="NZ_CP034248.1"/>
</dbReference>
<dbReference type="OrthoDB" id="2875031at2"/>
<dbReference type="Gene3D" id="3.40.1580.10">
    <property type="entry name" value="SMI1/KNR4-like"/>
    <property type="match status" value="1"/>
</dbReference>
<gene>
    <name evidence="2" type="ORF">EIM92_18595</name>
</gene>
<dbReference type="InterPro" id="IPR018958">
    <property type="entry name" value="Knr4/Smi1-like_dom"/>
</dbReference>
<dbReference type="InterPro" id="IPR037883">
    <property type="entry name" value="Knr4/Smi1-like_sf"/>
</dbReference>
<dbReference type="Proteomes" id="UP000273145">
    <property type="component" value="Chromosome"/>
</dbReference>
<name>A0A3Q8S5V6_9BACL</name>
<organism evidence="2 3">
    <name type="scientific">Paenibacillus lentus</name>
    <dbReference type="NCBI Taxonomy" id="1338368"/>
    <lineage>
        <taxon>Bacteria</taxon>
        <taxon>Bacillati</taxon>
        <taxon>Bacillota</taxon>
        <taxon>Bacilli</taxon>
        <taxon>Bacillales</taxon>
        <taxon>Paenibacillaceae</taxon>
        <taxon>Paenibacillus</taxon>
    </lineage>
</organism>
<proteinExistence type="predicted"/>
<sequence>MDFGLLKARISATSNRIIEIGGKVPELVIDGPAREIDILKVEEELGSRLPYSFRKAMLEFSSNFSFWWFLPDEYSLPDNLREIFGGTPHLGLNLMVDLDKERKEWVENVFFNPNDPYDRVWHNKLAFLSVGNGDYIAFDLNGDEDPPVVYLSHDDGNGHGYTLGRNYIDFLDRWSRLAFVGGEDWQWLPFVVNKKDGLNPHSENAEEFRKGLGLKI</sequence>
<dbReference type="AlphaFoldDB" id="A0A3Q8S5V6"/>
<dbReference type="SUPFAM" id="SSF160631">
    <property type="entry name" value="SMI1/KNR4-like"/>
    <property type="match status" value="1"/>
</dbReference>
<feature type="domain" description="Knr4/Smi1-like" evidence="1">
    <location>
        <begin position="32"/>
        <end position="173"/>
    </location>
</feature>
<evidence type="ECO:0000313" key="2">
    <source>
        <dbReference type="EMBL" id="AZK47925.1"/>
    </source>
</evidence>
<dbReference type="EMBL" id="CP034248">
    <property type="protein sequence ID" value="AZK47925.1"/>
    <property type="molecule type" value="Genomic_DNA"/>
</dbReference>